<evidence type="ECO:0000256" key="3">
    <source>
        <dbReference type="ARBA" id="ARBA00023274"/>
    </source>
</evidence>
<proteinExistence type="inferred from homology"/>
<dbReference type="CDD" id="cd06090">
    <property type="entry name" value="KOW_RPL27"/>
    <property type="match status" value="1"/>
</dbReference>
<dbReference type="InterPro" id="IPR001141">
    <property type="entry name" value="Ribosomal_eL27"/>
</dbReference>
<dbReference type="InterPro" id="IPR038655">
    <property type="entry name" value="Ribosomal_eL27_sf"/>
</dbReference>
<evidence type="ECO:0000256" key="2">
    <source>
        <dbReference type="ARBA" id="ARBA00022980"/>
    </source>
</evidence>
<dbReference type="AlphaFoldDB" id="A0A5J4VXB9"/>
<dbReference type="EMBL" id="SNRW01004644">
    <property type="protein sequence ID" value="KAA6386806.1"/>
    <property type="molecule type" value="Genomic_DNA"/>
</dbReference>
<sequence>MVNFLKPGKVVIILNGRFAGKKAVITEVKPKKDKRHHYARAVVAGLKRSPKKVTRAMGKKVVLRRTIIRPFLKTVNLSHVLPTRYTLDVPLKDLLSEQKLHDRIKRKTVRKTIAKLFQQKYKTGESKWFFDRLRF</sequence>
<dbReference type="Gene3D" id="2.30.30.770">
    <property type="match status" value="1"/>
</dbReference>
<gene>
    <name evidence="5" type="ORF">EZS28_017668</name>
</gene>
<protein>
    <submittedName>
        <fullName evidence="5">Putative 60s ribosomal protein l27</fullName>
    </submittedName>
</protein>
<dbReference type="GO" id="GO:0005840">
    <property type="term" value="C:ribosome"/>
    <property type="evidence" value="ECO:0007669"/>
    <property type="project" value="UniProtKB-KW"/>
</dbReference>
<dbReference type="SUPFAM" id="SSF50104">
    <property type="entry name" value="Translation proteins SH3-like domain"/>
    <property type="match status" value="1"/>
</dbReference>
<accession>A0A5J4VXB9</accession>
<keyword evidence="2 5" id="KW-0689">Ribosomal protein</keyword>
<comment type="caution">
    <text evidence="5">The sequence shown here is derived from an EMBL/GenBank/DDBJ whole genome shotgun (WGS) entry which is preliminary data.</text>
</comment>
<dbReference type="SMART" id="SM00739">
    <property type="entry name" value="KOW"/>
    <property type="match status" value="1"/>
</dbReference>
<evidence type="ECO:0000313" key="6">
    <source>
        <dbReference type="Proteomes" id="UP000324800"/>
    </source>
</evidence>
<reference evidence="5 6" key="1">
    <citation type="submission" date="2019-03" db="EMBL/GenBank/DDBJ databases">
        <title>Single cell metagenomics reveals metabolic interactions within the superorganism composed of flagellate Streblomastix strix and complex community of Bacteroidetes bacteria on its surface.</title>
        <authorList>
            <person name="Treitli S.C."/>
            <person name="Kolisko M."/>
            <person name="Husnik F."/>
            <person name="Keeling P."/>
            <person name="Hampl V."/>
        </authorList>
    </citation>
    <scope>NUCLEOTIDE SEQUENCE [LARGE SCALE GENOMIC DNA]</scope>
    <source>
        <strain evidence="5">ST1C</strain>
    </source>
</reference>
<dbReference type="InterPro" id="IPR008991">
    <property type="entry name" value="Translation_prot_SH3-like_sf"/>
</dbReference>
<dbReference type="InterPro" id="IPR041991">
    <property type="entry name" value="Ribosomal_eL27_KOW"/>
</dbReference>
<organism evidence="5 6">
    <name type="scientific">Streblomastix strix</name>
    <dbReference type="NCBI Taxonomy" id="222440"/>
    <lineage>
        <taxon>Eukaryota</taxon>
        <taxon>Metamonada</taxon>
        <taxon>Preaxostyla</taxon>
        <taxon>Oxymonadida</taxon>
        <taxon>Streblomastigidae</taxon>
        <taxon>Streblomastix</taxon>
    </lineage>
</organism>
<dbReference type="GO" id="GO:0006412">
    <property type="term" value="P:translation"/>
    <property type="evidence" value="ECO:0007669"/>
    <property type="project" value="InterPro"/>
</dbReference>
<keyword evidence="3" id="KW-0687">Ribonucleoprotein</keyword>
<dbReference type="PANTHER" id="PTHR10497">
    <property type="entry name" value="60S RIBOSOMAL PROTEIN L27"/>
    <property type="match status" value="1"/>
</dbReference>
<evidence type="ECO:0000259" key="4">
    <source>
        <dbReference type="SMART" id="SM00739"/>
    </source>
</evidence>
<evidence type="ECO:0000256" key="1">
    <source>
        <dbReference type="ARBA" id="ARBA00009124"/>
    </source>
</evidence>
<name>A0A5J4VXB9_9EUKA</name>
<dbReference type="GO" id="GO:0003735">
    <property type="term" value="F:structural constituent of ribosome"/>
    <property type="evidence" value="ECO:0007669"/>
    <property type="project" value="InterPro"/>
</dbReference>
<dbReference type="InterPro" id="IPR005824">
    <property type="entry name" value="KOW"/>
</dbReference>
<feature type="domain" description="KOW" evidence="4">
    <location>
        <begin position="4"/>
        <end position="31"/>
    </location>
</feature>
<dbReference type="Proteomes" id="UP000324800">
    <property type="component" value="Unassembled WGS sequence"/>
</dbReference>
<dbReference type="OrthoDB" id="2365484at2759"/>
<dbReference type="Pfam" id="PF00467">
    <property type="entry name" value="KOW"/>
    <property type="match status" value="1"/>
</dbReference>
<dbReference type="Pfam" id="PF01777">
    <property type="entry name" value="Ribosomal_L27e"/>
    <property type="match status" value="1"/>
</dbReference>
<dbReference type="GO" id="GO:1990904">
    <property type="term" value="C:ribonucleoprotein complex"/>
    <property type="evidence" value="ECO:0007669"/>
    <property type="project" value="UniProtKB-KW"/>
</dbReference>
<evidence type="ECO:0000313" key="5">
    <source>
        <dbReference type="EMBL" id="KAA6386806.1"/>
    </source>
</evidence>
<comment type="similarity">
    <text evidence="1">Belongs to the eukaryotic ribosomal protein eL27 family.</text>
</comment>